<dbReference type="GO" id="GO:0006310">
    <property type="term" value="P:DNA recombination"/>
    <property type="evidence" value="ECO:0007669"/>
    <property type="project" value="UniProtKB-KW"/>
</dbReference>
<evidence type="ECO:0000313" key="8">
    <source>
        <dbReference type="EMBL" id="PTP19724.1"/>
    </source>
</evidence>
<dbReference type="RefSeq" id="WP_108188402.1">
    <property type="nucleotide sequence ID" value="NZ_PIFK01000090.1"/>
</dbReference>
<evidence type="ECO:0008006" key="10">
    <source>
        <dbReference type="Google" id="ProtNLM"/>
    </source>
</evidence>
<dbReference type="PANTHER" id="PTHR30349:SF41">
    <property type="entry name" value="INTEGRASE_RECOMBINASE PROTEIN MJ0367-RELATED"/>
    <property type="match status" value="1"/>
</dbReference>
<dbReference type="InterPro" id="IPR002104">
    <property type="entry name" value="Integrase_catalytic"/>
</dbReference>
<keyword evidence="3 5" id="KW-0238">DNA-binding</keyword>
<dbReference type="GO" id="GO:0015074">
    <property type="term" value="P:DNA integration"/>
    <property type="evidence" value="ECO:0007669"/>
    <property type="project" value="UniProtKB-KW"/>
</dbReference>
<dbReference type="Gene3D" id="1.10.150.130">
    <property type="match status" value="1"/>
</dbReference>
<dbReference type="InterPro" id="IPR011010">
    <property type="entry name" value="DNA_brk_join_enz"/>
</dbReference>
<evidence type="ECO:0000256" key="5">
    <source>
        <dbReference type="PROSITE-ProRule" id="PRU01248"/>
    </source>
</evidence>
<dbReference type="Pfam" id="PF00589">
    <property type="entry name" value="Phage_integrase"/>
    <property type="match status" value="1"/>
</dbReference>
<dbReference type="PROSITE" id="PS51900">
    <property type="entry name" value="CB"/>
    <property type="match status" value="1"/>
</dbReference>
<evidence type="ECO:0000256" key="4">
    <source>
        <dbReference type="ARBA" id="ARBA00023172"/>
    </source>
</evidence>
<evidence type="ECO:0000256" key="3">
    <source>
        <dbReference type="ARBA" id="ARBA00023125"/>
    </source>
</evidence>
<organism evidence="8 9">
    <name type="scientific">Vibrio splendidus</name>
    <dbReference type="NCBI Taxonomy" id="29497"/>
    <lineage>
        <taxon>Bacteria</taxon>
        <taxon>Pseudomonadati</taxon>
        <taxon>Pseudomonadota</taxon>
        <taxon>Gammaproteobacteria</taxon>
        <taxon>Vibrionales</taxon>
        <taxon>Vibrionaceae</taxon>
        <taxon>Vibrio</taxon>
    </lineage>
</organism>
<feature type="domain" description="Tyr recombinase" evidence="6">
    <location>
        <begin position="119"/>
        <end position="335"/>
    </location>
</feature>
<dbReference type="PANTHER" id="PTHR30349">
    <property type="entry name" value="PHAGE INTEGRASE-RELATED"/>
    <property type="match status" value="1"/>
</dbReference>
<evidence type="ECO:0000256" key="2">
    <source>
        <dbReference type="ARBA" id="ARBA00022908"/>
    </source>
</evidence>
<evidence type="ECO:0000313" key="9">
    <source>
        <dbReference type="Proteomes" id="UP000244197"/>
    </source>
</evidence>
<dbReference type="EMBL" id="PIFK01000090">
    <property type="protein sequence ID" value="PTP19724.1"/>
    <property type="molecule type" value="Genomic_DNA"/>
</dbReference>
<dbReference type="GO" id="GO:0003677">
    <property type="term" value="F:DNA binding"/>
    <property type="evidence" value="ECO:0007669"/>
    <property type="project" value="UniProtKB-UniRule"/>
</dbReference>
<dbReference type="InterPro" id="IPR053876">
    <property type="entry name" value="Phage_int_M"/>
</dbReference>
<keyword evidence="4" id="KW-0233">DNA recombination</keyword>
<evidence type="ECO:0000259" key="6">
    <source>
        <dbReference type="PROSITE" id="PS51898"/>
    </source>
</evidence>
<dbReference type="InterPro" id="IPR044068">
    <property type="entry name" value="CB"/>
</dbReference>
<dbReference type="InterPro" id="IPR010998">
    <property type="entry name" value="Integrase_recombinase_N"/>
</dbReference>
<dbReference type="AlphaFoldDB" id="A0A2T5EIC0"/>
<feature type="domain" description="Core-binding (CB)" evidence="7">
    <location>
        <begin position="18"/>
        <end position="98"/>
    </location>
</feature>
<dbReference type="SUPFAM" id="SSF56349">
    <property type="entry name" value="DNA breaking-rejoining enzymes"/>
    <property type="match status" value="1"/>
</dbReference>
<comment type="caution">
    <text evidence="8">The sequence shown here is derived from an EMBL/GenBank/DDBJ whole genome shotgun (WGS) entry which is preliminary data.</text>
</comment>
<reference evidence="8 9" key="1">
    <citation type="submission" date="2017-11" db="EMBL/GenBank/DDBJ databases">
        <title>Population delineation of vibrios coincides with oyster pathogenicity.</title>
        <authorList>
            <person name="Bruto M."/>
            <person name="Labreuche Y."/>
            <person name="James A."/>
            <person name="Piel D."/>
            <person name="Chenivesse S."/>
            <person name="Petton B."/>
            <person name="Polz M.F."/>
            <person name="Le Roux F."/>
        </authorList>
    </citation>
    <scope>NUCLEOTIDE SEQUENCE [LARGE SCALE GENOMIC DNA]</scope>
    <source>
        <strain evidence="8 9">FF_144</strain>
    </source>
</reference>
<evidence type="ECO:0000259" key="7">
    <source>
        <dbReference type="PROSITE" id="PS51900"/>
    </source>
</evidence>
<dbReference type="InterPro" id="IPR050090">
    <property type="entry name" value="Tyrosine_recombinase_XerCD"/>
</dbReference>
<accession>A0A2T5EIC0</accession>
<proteinExistence type="inferred from homology"/>
<sequence length="406" mass="46938">MPNYHIDTHPMFEKRTLEKFEDFALLLLDSRASNHEKSTLRSDKARINKLCEIFGLLPIADIKHSELVIWLMNMEGKYKPKTTVEYLNLLKAVFRLAVYEKVITESPAESLHVDVEPTSEPAPFYRLELETMSLTPTEFISDHNLVMCAPMIGARMCELIALKRGDVNLAKGVIHIHSNQVLGEAKATKNHYSDRYVEISEPLKIFISEQMKLSYQNAEVTVKEKLRKTTQTKTYKEQYLFVNPRTGLPYRDVKEFSQRVWKQFMFDANALHQQRHGKSIQYRGLSQFRHTYASQALTAGANPVWLAKQLGHANTDMVFRHYAKWINEDVQIDNNQVVSHQFSRLIEESKDPIIVGSLKKRTELKNLKQAKQTLVYSENKALKTSIENSIRKLEAEITRFEAVNHG</sequence>
<comment type="similarity">
    <text evidence="1">Belongs to the 'phage' integrase family.</text>
</comment>
<gene>
    <name evidence="8" type="ORF">CWO07_24545</name>
</gene>
<dbReference type="InterPro" id="IPR013762">
    <property type="entry name" value="Integrase-like_cat_sf"/>
</dbReference>
<evidence type="ECO:0000256" key="1">
    <source>
        <dbReference type="ARBA" id="ARBA00008857"/>
    </source>
</evidence>
<dbReference type="Gene3D" id="1.10.443.10">
    <property type="entry name" value="Intergrase catalytic core"/>
    <property type="match status" value="1"/>
</dbReference>
<dbReference type="Pfam" id="PF22022">
    <property type="entry name" value="Phage_int_M"/>
    <property type="match status" value="1"/>
</dbReference>
<dbReference type="PROSITE" id="PS51898">
    <property type="entry name" value="TYR_RECOMBINASE"/>
    <property type="match status" value="1"/>
</dbReference>
<dbReference type="Proteomes" id="UP000244197">
    <property type="component" value="Unassembled WGS sequence"/>
</dbReference>
<name>A0A2T5EIC0_VIBSP</name>
<protein>
    <recommendedName>
        <fullName evidence="10">Integrase</fullName>
    </recommendedName>
</protein>
<keyword evidence="2" id="KW-0229">DNA integration</keyword>